<evidence type="ECO:0000313" key="3">
    <source>
        <dbReference type="Proteomes" id="UP001221898"/>
    </source>
</evidence>
<dbReference type="AlphaFoldDB" id="A0AAD7SVK8"/>
<keyword evidence="3" id="KW-1185">Reference proteome</keyword>
<feature type="region of interest" description="Disordered" evidence="1">
    <location>
        <begin position="49"/>
        <end position="88"/>
    </location>
</feature>
<protein>
    <submittedName>
        <fullName evidence="2">Uncharacterized protein</fullName>
    </submittedName>
</protein>
<organism evidence="2 3">
    <name type="scientific">Aldrovandia affinis</name>
    <dbReference type="NCBI Taxonomy" id="143900"/>
    <lineage>
        <taxon>Eukaryota</taxon>
        <taxon>Metazoa</taxon>
        <taxon>Chordata</taxon>
        <taxon>Craniata</taxon>
        <taxon>Vertebrata</taxon>
        <taxon>Euteleostomi</taxon>
        <taxon>Actinopterygii</taxon>
        <taxon>Neopterygii</taxon>
        <taxon>Teleostei</taxon>
        <taxon>Notacanthiformes</taxon>
        <taxon>Halosauridae</taxon>
        <taxon>Aldrovandia</taxon>
    </lineage>
</organism>
<comment type="caution">
    <text evidence="2">The sequence shown here is derived from an EMBL/GenBank/DDBJ whole genome shotgun (WGS) entry which is preliminary data.</text>
</comment>
<dbReference type="Proteomes" id="UP001221898">
    <property type="component" value="Unassembled WGS sequence"/>
</dbReference>
<feature type="region of interest" description="Disordered" evidence="1">
    <location>
        <begin position="1"/>
        <end position="32"/>
    </location>
</feature>
<name>A0AAD7SVK8_9TELE</name>
<feature type="compositionally biased region" description="Basic residues" evidence="1">
    <location>
        <begin position="1"/>
        <end position="13"/>
    </location>
</feature>
<reference evidence="2" key="1">
    <citation type="journal article" date="2023" name="Science">
        <title>Genome structures resolve the early diversification of teleost fishes.</title>
        <authorList>
            <person name="Parey E."/>
            <person name="Louis A."/>
            <person name="Montfort J."/>
            <person name="Bouchez O."/>
            <person name="Roques C."/>
            <person name="Iampietro C."/>
            <person name="Lluch J."/>
            <person name="Castinel A."/>
            <person name="Donnadieu C."/>
            <person name="Desvignes T."/>
            <person name="Floi Bucao C."/>
            <person name="Jouanno E."/>
            <person name="Wen M."/>
            <person name="Mejri S."/>
            <person name="Dirks R."/>
            <person name="Jansen H."/>
            <person name="Henkel C."/>
            <person name="Chen W.J."/>
            <person name="Zahm M."/>
            <person name="Cabau C."/>
            <person name="Klopp C."/>
            <person name="Thompson A.W."/>
            <person name="Robinson-Rechavi M."/>
            <person name="Braasch I."/>
            <person name="Lecointre G."/>
            <person name="Bobe J."/>
            <person name="Postlethwait J.H."/>
            <person name="Berthelot C."/>
            <person name="Roest Crollius H."/>
            <person name="Guiguen Y."/>
        </authorList>
    </citation>
    <scope>NUCLEOTIDE SEQUENCE</scope>
    <source>
        <strain evidence="2">NC1722</strain>
    </source>
</reference>
<gene>
    <name evidence="2" type="ORF">AAFF_G00228910</name>
</gene>
<sequence>MLRISRPRHRRLGPGREGDLGKQDGGTGGWERALGTSAQSLVAQTGNEAWRREHTDRMSRETPAFWNLQLQQRPTPRRRNACPKVSTN</sequence>
<evidence type="ECO:0000313" key="2">
    <source>
        <dbReference type="EMBL" id="KAJ8409490.1"/>
    </source>
</evidence>
<accession>A0AAD7SVK8</accession>
<evidence type="ECO:0000256" key="1">
    <source>
        <dbReference type="SAM" id="MobiDB-lite"/>
    </source>
</evidence>
<proteinExistence type="predicted"/>
<dbReference type="EMBL" id="JAINUG010000030">
    <property type="protein sequence ID" value="KAJ8409490.1"/>
    <property type="molecule type" value="Genomic_DNA"/>
</dbReference>
<feature type="compositionally biased region" description="Basic and acidic residues" evidence="1">
    <location>
        <begin position="49"/>
        <end position="60"/>
    </location>
</feature>